<dbReference type="PANTHER" id="PTHR43135:SF3">
    <property type="entry name" value="ALPHA-D-RIBOSE 1-METHYLPHOSPHONATE 5-TRIPHOSPHATE DIPHOSPHATASE"/>
    <property type="match status" value="1"/>
</dbReference>
<evidence type="ECO:0000313" key="2">
    <source>
        <dbReference type="EMBL" id="TMR35101.1"/>
    </source>
</evidence>
<dbReference type="AlphaFoldDB" id="A0A5S4GRE8"/>
<protein>
    <recommendedName>
        <fullName evidence="1">Amidohydrolase-related domain-containing protein</fullName>
    </recommendedName>
</protein>
<organism evidence="2 3">
    <name type="scientific">Nonomuraea zeae</name>
    <dbReference type="NCBI Taxonomy" id="1642303"/>
    <lineage>
        <taxon>Bacteria</taxon>
        <taxon>Bacillati</taxon>
        <taxon>Actinomycetota</taxon>
        <taxon>Actinomycetes</taxon>
        <taxon>Streptosporangiales</taxon>
        <taxon>Streptosporangiaceae</taxon>
        <taxon>Nonomuraea</taxon>
    </lineage>
</organism>
<reference evidence="2 3" key="1">
    <citation type="submission" date="2019-05" db="EMBL/GenBank/DDBJ databases">
        <title>Draft genome sequence of Nonomuraea zeae DSM 100528.</title>
        <authorList>
            <person name="Saricaoglu S."/>
            <person name="Isik K."/>
        </authorList>
    </citation>
    <scope>NUCLEOTIDE SEQUENCE [LARGE SCALE GENOMIC DNA]</scope>
    <source>
        <strain evidence="2 3">DSM 100528</strain>
    </source>
</reference>
<keyword evidence="3" id="KW-1185">Reference proteome</keyword>
<dbReference type="OrthoDB" id="3514520at2"/>
<dbReference type="RefSeq" id="WP_138690275.1">
    <property type="nucleotide sequence ID" value="NZ_JBHSAZ010000043.1"/>
</dbReference>
<dbReference type="GO" id="GO:0016810">
    <property type="term" value="F:hydrolase activity, acting on carbon-nitrogen (but not peptide) bonds"/>
    <property type="evidence" value="ECO:0007669"/>
    <property type="project" value="InterPro"/>
</dbReference>
<sequence length="414" mass="42451">MTEHKAIPDRGEGRVTAYRAARAITDVASGTVVEDATVVVRGDRILWAGRTADRPGHFAGEGGLATVELGTRTLFPGLMDAHVHLAFDAGSDPVATMLARDEPALIDSMRTSARQLVESGVTFARDLGAPGGLAARIRDEIRDGKTPGPRMMVAGRPLTRPRGHCWFMGNEIGDPGRARRAVREEIEAGADLIKVMVTGGRMTPGTDPVRFEVSPEALAAVVDEAHLLGVTVAAHALSTAGIRAAAAAGVDSVEHGTFISPEGGDGYDEAVVRDLVAAGAGVCPTLGLAGAHAHPIPIEIRGGWVAMLHAAGVPILAGTDSGIPRHPHVGGVVDGLEGMIAGGLSARDALMAATETGMRAAGLDGAGAIKPGYLADLIAVDGDPLADVRALLDPPFVLAGGRVVKEPALPLRGV</sequence>
<dbReference type="EMBL" id="VCKX01000037">
    <property type="protein sequence ID" value="TMR35101.1"/>
    <property type="molecule type" value="Genomic_DNA"/>
</dbReference>
<evidence type="ECO:0000259" key="1">
    <source>
        <dbReference type="Pfam" id="PF01979"/>
    </source>
</evidence>
<dbReference type="Pfam" id="PF01979">
    <property type="entry name" value="Amidohydro_1"/>
    <property type="match status" value="1"/>
</dbReference>
<dbReference type="InterPro" id="IPR032466">
    <property type="entry name" value="Metal_Hydrolase"/>
</dbReference>
<dbReference type="Proteomes" id="UP000306628">
    <property type="component" value="Unassembled WGS sequence"/>
</dbReference>
<dbReference type="Gene3D" id="3.20.20.140">
    <property type="entry name" value="Metal-dependent hydrolases"/>
    <property type="match status" value="1"/>
</dbReference>
<comment type="caution">
    <text evidence="2">The sequence shown here is derived from an EMBL/GenBank/DDBJ whole genome shotgun (WGS) entry which is preliminary data.</text>
</comment>
<dbReference type="SUPFAM" id="SSF51338">
    <property type="entry name" value="Composite domain of metallo-dependent hydrolases"/>
    <property type="match status" value="2"/>
</dbReference>
<evidence type="ECO:0000313" key="3">
    <source>
        <dbReference type="Proteomes" id="UP000306628"/>
    </source>
</evidence>
<dbReference type="SUPFAM" id="SSF51556">
    <property type="entry name" value="Metallo-dependent hydrolases"/>
    <property type="match status" value="1"/>
</dbReference>
<dbReference type="InterPro" id="IPR011059">
    <property type="entry name" value="Metal-dep_hydrolase_composite"/>
</dbReference>
<name>A0A5S4GRE8_9ACTN</name>
<dbReference type="PANTHER" id="PTHR43135">
    <property type="entry name" value="ALPHA-D-RIBOSE 1-METHYLPHOSPHONATE 5-TRIPHOSPHATE DIPHOSPHATASE"/>
    <property type="match status" value="1"/>
</dbReference>
<dbReference type="Gene3D" id="2.30.40.10">
    <property type="entry name" value="Urease, subunit C, domain 1"/>
    <property type="match status" value="1"/>
</dbReference>
<feature type="domain" description="Amidohydrolase-related" evidence="1">
    <location>
        <begin position="73"/>
        <end position="393"/>
    </location>
</feature>
<gene>
    <name evidence="2" type="ORF">ETD85_14815</name>
</gene>
<proteinExistence type="predicted"/>
<accession>A0A5S4GRE8</accession>
<dbReference type="InterPro" id="IPR006680">
    <property type="entry name" value="Amidohydro-rel"/>
</dbReference>
<dbReference type="InterPro" id="IPR051781">
    <property type="entry name" value="Metallo-dep_Hydrolase"/>
</dbReference>